<name>A0A506PNK9_9FLAO</name>
<gene>
    <name evidence="1" type="ORF">FJ651_06220</name>
</gene>
<accession>A0A506PNK9</accession>
<evidence type="ECO:0008006" key="3">
    <source>
        <dbReference type="Google" id="ProtNLM"/>
    </source>
</evidence>
<dbReference type="Proteomes" id="UP000317332">
    <property type="component" value="Unassembled WGS sequence"/>
</dbReference>
<sequence length="156" mass="18498">MKYARLTKEQFEEMHQEFINFLAAQSITSSEWEQIKKEQSQVAEQELDVFSDLIWQGVLQKVIYLENISKQQMFLFKCEEKLMRVIVIQIENELVDITTKVGYQWLQSNLMQDSVKFLNGTKPYTTDPLQDKFQLIQQGAVITKGELFQYFEKLLK</sequence>
<proteinExistence type="predicted"/>
<evidence type="ECO:0000313" key="1">
    <source>
        <dbReference type="EMBL" id="TPV33750.1"/>
    </source>
</evidence>
<protein>
    <recommendedName>
        <fullName evidence="3">Histidyl-tRNA synthetase</fullName>
    </recommendedName>
</protein>
<dbReference type="OrthoDB" id="956723at2"/>
<keyword evidence="2" id="KW-1185">Reference proteome</keyword>
<dbReference type="InterPro" id="IPR045470">
    <property type="entry name" value="DUF6495"/>
</dbReference>
<dbReference type="EMBL" id="VHIQ01000003">
    <property type="protein sequence ID" value="TPV33750.1"/>
    <property type="molecule type" value="Genomic_DNA"/>
</dbReference>
<comment type="caution">
    <text evidence="1">The sequence shown here is derived from an EMBL/GenBank/DDBJ whole genome shotgun (WGS) entry which is preliminary data.</text>
</comment>
<reference evidence="1 2" key="1">
    <citation type="submission" date="2019-06" db="EMBL/GenBank/DDBJ databases">
        <title>Flavobacteriaceae Paucihalobacterium erythroidium CWB-1, complete genome.</title>
        <authorList>
            <person name="Wu S."/>
        </authorList>
    </citation>
    <scope>NUCLEOTIDE SEQUENCE [LARGE SCALE GENOMIC DNA]</scope>
    <source>
        <strain evidence="1 2">CWB-1</strain>
    </source>
</reference>
<evidence type="ECO:0000313" key="2">
    <source>
        <dbReference type="Proteomes" id="UP000317332"/>
    </source>
</evidence>
<dbReference type="AlphaFoldDB" id="A0A506PNK9"/>
<dbReference type="RefSeq" id="WP_140989616.1">
    <property type="nucleotide sequence ID" value="NZ_VHIQ01000003.1"/>
</dbReference>
<dbReference type="Pfam" id="PF20105">
    <property type="entry name" value="DUF6495"/>
    <property type="match status" value="1"/>
</dbReference>
<organism evidence="1 2">
    <name type="scientific">Paucihalobacter ruber</name>
    <dbReference type="NCBI Taxonomy" id="2567861"/>
    <lineage>
        <taxon>Bacteria</taxon>
        <taxon>Pseudomonadati</taxon>
        <taxon>Bacteroidota</taxon>
        <taxon>Flavobacteriia</taxon>
        <taxon>Flavobacteriales</taxon>
        <taxon>Flavobacteriaceae</taxon>
        <taxon>Paucihalobacter</taxon>
    </lineage>
</organism>